<dbReference type="EMBL" id="JACIGY010000002">
    <property type="protein sequence ID" value="MBB4411419.1"/>
    <property type="molecule type" value="Genomic_DNA"/>
</dbReference>
<proteinExistence type="predicted"/>
<feature type="transmembrane region" description="Helical" evidence="1">
    <location>
        <begin position="231"/>
        <end position="250"/>
    </location>
</feature>
<dbReference type="EMBL" id="JACIGW010000002">
    <property type="protein sequence ID" value="MBB4348182.1"/>
    <property type="molecule type" value="Genomic_DNA"/>
</dbReference>
<organism evidence="4 7">
    <name type="scientific">Aliirhizobium cellulosilyticum</name>
    <dbReference type="NCBI Taxonomy" id="393664"/>
    <lineage>
        <taxon>Bacteria</taxon>
        <taxon>Pseudomonadati</taxon>
        <taxon>Pseudomonadota</taxon>
        <taxon>Alphaproteobacteria</taxon>
        <taxon>Hyphomicrobiales</taxon>
        <taxon>Rhizobiaceae</taxon>
        <taxon>Aliirhizobium</taxon>
    </lineage>
</organism>
<feature type="transmembrane region" description="Helical" evidence="1">
    <location>
        <begin position="37"/>
        <end position="58"/>
    </location>
</feature>
<dbReference type="GO" id="GO:0016020">
    <property type="term" value="C:membrane"/>
    <property type="evidence" value="ECO:0007669"/>
    <property type="project" value="TreeGrafter"/>
</dbReference>
<evidence type="ECO:0000313" key="6">
    <source>
        <dbReference type="Proteomes" id="UP000520770"/>
    </source>
</evidence>
<keyword evidence="1" id="KW-1133">Transmembrane helix</keyword>
<dbReference type="GO" id="GO:0016747">
    <property type="term" value="F:acyltransferase activity, transferring groups other than amino-acyl groups"/>
    <property type="evidence" value="ECO:0007669"/>
    <property type="project" value="InterPro"/>
</dbReference>
<gene>
    <name evidence="4" type="ORF">GGE31_001924</name>
    <name evidence="3" type="ORF">GGE33_001924</name>
    <name evidence="5" type="ORF">GGE35_001924</name>
</gene>
<sequence>MDGFFLLSGYLITQSYDRSSNPISFLKKRALRIYPGYLVAVCICLALAPLTGAAIGYYGMGDLLRFTLEIVTLHGPSQPGFIGLPYEILNGSLWTISYEFRCYIFALLVGLVGLSRKRFAFAAISAALLLMTMRPLDIQIPNRIAFFTGYYSESVRLFANFSVGACFYLFRREIPFTNTLAIASTTALVVMMFLEQFEIAAFAVFGGYLIFWFSFAVKSEAISRINADDDVSYGVYLYGWPISGTLLYFVGVQSPAMMIALSLPLAYMAGYLSWILVERPFLRRSPKTIKT</sequence>
<evidence type="ECO:0000313" key="8">
    <source>
        <dbReference type="Proteomes" id="UP000576087"/>
    </source>
</evidence>
<evidence type="ECO:0000256" key="1">
    <source>
        <dbReference type="SAM" id="Phobius"/>
    </source>
</evidence>
<feature type="transmembrane region" description="Helical" evidence="1">
    <location>
        <begin position="200"/>
        <end position="219"/>
    </location>
</feature>
<dbReference type="Proteomes" id="UP000524535">
    <property type="component" value="Unassembled WGS sequence"/>
</dbReference>
<evidence type="ECO:0000313" key="4">
    <source>
        <dbReference type="EMBL" id="MBB4411419.1"/>
    </source>
</evidence>
<dbReference type="Proteomes" id="UP000520770">
    <property type="component" value="Unassembled WGS sequence"/>
</dbReference>
<evidence type="ECO:0000313" key="3">
    <source>
        <dbReference type="EMBL" id="MBB4348182.1"/>
    </source>
</evidence>
<keyword evidence="1" id="KW-0812">Transmembrane</keyword>
<name>A0A7W6TDD5_9HYPH</name>
<protein>
    <submittedName>
        <fullName evidence="4">Peptidoglycan/LPS O-acetylase OafA/YrhL</fullName>
    </submittedName>
</protein>
<keyword evidence="7" id="KW-1185">Reference proteome</keyword>
<feature type="transmembrane region" description="Helical" evidence="1">
    <location>
        <begin position="176"/>
        <end position="194"/>
    </location>
</feature>
<reference evidence="6 7" key="1">
    <citation type="submission" date="2020-08" db="EMBL/GenBank/DDBJ databases">
        <title>Genomic Encyclopedia of Type Strains, Phase IV (KMG-V): Genome sequencing to study the core and pangenomes of soil and plant-associated prokaryotes.</title>
        <authorList>
            <person name="Whitman W."/>
        </authorList>
    </citation>
    <scope>NUCLEOTIDE SEQUENCE [LARGE SCALE GENOMIC DNA]</scope>
    <source>
        <strain evidence="4 7">SEMIA 444</strain>
        <strain evidence="3 6">SEMIA 448</strain>
        <strain evidence="5 8">SEMIA 452</strain>
    </source>
</reference>
<keyword evidence="1" id="KW-0472">Membrane</keyword>
<dbReference type="GO" id="GO:0000271">
    <property type="term" value="P:polysaccharide biosynthetic process"/>
    <property type="evidence" value="ECO:0007669"/>
    <property type="project" value="TreeGrafter"/>
</dbReference>
<evidence type="ECO:0000313" key="7">
    <source>
        <dbReference type="Proteomes" id="UP000524535"/>
    </source>
</evidence>
<feature type="transmembrane region" description="Helical" evidence="1">
    <location>
        <begin position="256"/>
        <end position="277"/>
    </location>
</feature>
<comment type="caution">
    <text evidence="4">The sequence shown here is derived from an EMBL/GenBank/DDBJ whole genome shotgun (WGS) entry which is preliminary data.</text>
</comment>
<dbReference type="Proteomes" id="UP000576087">
    <property type="component" value="Unassembled WGS sequence"/>
</dbReference>
<dbReference type="EMBL" id="JACIHM010000002">
    <property type="protein sequence ID" value="MBB4446108.1"/>
    <property type="molecule type" value="Genomic_DNA"/>
</dbReference>
<feature type="transmembrane region" description="Helical" evidence="1">
    <location>
        <begin position="93"/>
        <end position="112"/>
    </location>
</feature>
<evidence type="ECO:0000313" key="5">
    <source>
        <dbReference type="EMBL" id="MBB4446108.1"/>
    </source>
</evidence>
<dbReference type="InterPro" id="IPR050879">
    <property type="entry name" value="Acyltransferase_3"/>
</dbReference>
<dbReference type="Pfam" id="PF01757">
    <property type="entry name" value="Acyl_transf_3"/>
    <property type="match status" value="1"/>
</dbReference>
<dbReference type="PANTHER" id="PTHR23028:SF53">
    <property type="entry name" value="ACYL_TRANSF_3 DOMAIN-CONTAINING PROTEIN"/>
    <property type="match status" value="1"/>
</dbReference>
<evidence type="ECO:0000259" key="2">
    <source>
        <dbReference type="Pfam" id="PF01757"/>
    </source>
</evidence>
<feature type="domain" description="Acyltransferase 3" evidence="2">
    <location>
        <begin position="1"/>
        <end position="267"/>
    </location>
</feature>
<dbReference type="InterPro" id="IPR002656">
    <property type="entry name" value="Acyl_transf_3_dom"/>
</dbReference>
<dbReference type="PANTHER" id="PTHR23028">
    <property type="entry name" value="ACETYLTRANSFERASE"/>
    <property type="match status" value="1"/>
</dbReference>
<accession>A0A7W6TDD5</accession>
<dbReference type="AlphaFoldDB" id="A0A7W6TDD5"/>